<comment type="caution">
    <text evidence="2">The sequence shown here is derived from an EMBL/GenBank/DDBJ whole genome shotgun (WGS) entry which is preliminary data.</text>
</comment>
<keyword evidence="3" id="KW-1185">Reference proteome</keyword>
<reference evidence="2" key="1">
    <citation type="submission" date="2021-01" db="EMBL/GenBank/DDBJ databases">
        <authorList>
            <person name="Li R."/>
            <person name="Bekaert M."/>
        </authorList>
    </citation>
    <scope>NUCLEOTIDE SEQUENCE</scope>
    <source>
        <strain evidence="2">Farmed</strain>
    </source>
</reference>
<dbReference type="EMBL" id="CAHIKZ030000713">
    <property type="protein sequence ID" value="CAE1235101.1"/>
    <property type="molecule type" value="Genomic_DNA"/>
</dbReference>
<feature type="transmembrane region" description="Helical" evidence="1">
    <location>
        <begin position="162"/>
        <end position="185"/>
    </location>
</feature>
<evidence type="ECO:0000313" key="2">
    <source>
        <dbReference type="EMBL" id="CAE1235101.1"/>
    </source>
</evidence>
<gene>
    <name evidence="2" type="ORF">SPHA_19645</name>
</gene>
<protein>
    <submittedName>
        <fullName evidence="2">Uncharacterized protein</fullName>
    </submittedName>
</protein>
<evidence type="ECO:0000256" key="1">
    <source>
        <dbReference type="SAM" id="Phobius"/>
    </source>
</evidence>
<proteinExistence type="predicted"/>
<keyword evidence="1" id="KW-0472">Membrane</keyword>
<feature type="transmembrane region" description="Helical" evidence="1">
    <location>
        <begin position="109"/>
        <end position="142"/>
    </location>
</feature>
<name>A0A812BGH0_ACAPH</name>
<keyword evidence="1" id="KW-0812">Transmembrane</keyword>
<organism evidence="2 3">
    <name type="scientific">Acanthosepion pharaonis</name>
    <name type="common">Pharaoh cuttlefish</name>
    <name type="synonym">Sepia pharaonis</name>
    <dbReference type="NCBI Taxonomy" id="158019"/>
    <lineage>
        <taxon>Eukaryota</taxon>
        <taxon>Metazoa</taxon>
        <taxon>Spiralia</taxon>
        <taxon>Lophotrochozoa</taxon>
        <taxon>Mollusca</taxon>
        <taxon>Cephalopoda</taxon>
        <taxon>Coleoidea</taxon>
        <taxon>Decapodiformes</taxon>
        <taxon>Sepiida</taxon>
        <taxon>Sepiina</taxon>
        <taxon>Sepiidae</taxon>
        <taxon>Acanthosepion</taxon>
    </lineage>
</organism>
<evidence type="ECO:0000313" key="3">
    <source>
        <dbReference type="Proteomes" id="UP000597762"/>
    </source>
</evidence>
<dbReference type="AlphaFoldDB" id="A0A812BGH0"/>
<accession>A0A812BGH0</accession>
<keyword evidence="1" id="KW-1133">Transmembrane helix</keyword>
<sequence>MFYLGSFSLPHPLKCHTRTFQPHFDRSSPFIPFYPLLVTATLLPFAESLNHQALSLHIDFPAWFPTLTSKRKPAISVNVFPLITSTTSPSRSVKSYLPEVERHFRSFHFLFVSSCLPVFFGHLPSLVDFLLSFIFFSFYSNFLHLSRYPIFTSDLIATSLSFPFHILSSTVFFFYYKIYFFFLLWI</sequence>
<dbReference type="Proteomes" id="UP000597762">
    <property type="component" value="Unassembled WGS sequence"/>
</dbReference>